<sequence length="136" mass="14806">MTLTNCGVRVFFIDALGGAPLLVETKTWRKVPDIGNATTSVEAYQGIFCNGAALWLGMQEIASKKVYVIVALDISDGEFKEVVPLPDHFDTVVLGRQETACVHLANAMEAISRQGHMIKNMIARQGISEKMIQAPS</sequence>
<evidence type="ECO:0000313" key="1">
    <source>
        <dbReference type="EMBL" id="TKS12934.1"/>
    </source>
</evidence>
<reference evidence="1" key="1">
    <citation type="submission" date="2018-10" db="EMBL/GenBank/DDBJ databases">
        <title>Population genomic analysis revealed the cold adaptation of white poplar.</title>
        <authorList>
            <person name="Liu Y.-J."/>
        </authorList>
    </citation>
    <scope>NUCLEOTIDE SEQUENCE [LARGE SCALE GENOMIC DNA]</scope>
    <source>
        <strain evidence="1">PAL-ZL1</strain>
    </source>
</reference>
<protein>
    <submittedName>
        <fullName evidence="1">Uncharacterized protein</fullName>
    </submittedName>
</protein>
<comment type="caution">
    <text evidence="1">The sequence shown here is derived from an EMBL/GenBank/DDBJ whole genome shotgun (WGS) entry which is preliminary data.</text>
</comment>
<gene>
    <name evidence="1" type="ORF">D5086_0000058860</name>
</gene>
<dbReference type="EMBL" id="RCHU01000143">
    <property type="protein sequence ID" value="TKS12934.1"/>
    <property type="molecule type" value="Genomic_DNA"/>
</dbReference>
<accession>A0A4U5QPY3</accession>
<proteinExistence type="predicted"/>
<dbReference type="AlphaFoldDB" id="A0A4U5QPY3"/>
<organism evidence="1">
    <name type="scientific">Populus alba</name>
    <name type="common">White poplar</name>
    <dbReference type="NCBI Taxonomy" id="43335"/>
    <lineage>
        <taxon>Eukaryota</taxon>
        <taxon>Viridiplantae</taxon>
        <taxon>Streptophyta</taxon>
        <taxon>Embryophyta</taxon>
        <taxon>Tracheophyta</taxon>
        <taxon>Spermatophyta</taxon>
        <taxon>Magnoliopsida</taxon>
        <taxon>eudicotyledons</taxon>
        <taxon>Gunneridae</taxon>
        <taxon>Pentapetalae</taxon>
        <taxon>rosids</taxon>
        <taxon>fabids</taxon>
        <taxon>Malpighiales</taxon>
        <taxon>Salicaceae</taxon>
        <taxon>Saliceae</taxon>
        <taxon>Populus</taxon>
    </lineage>
</organism>
<name>A0A4U5QPY3_POPAL</name>